<dbReference type="Gene3D" id="3.20.20.450">
    <property type="entry name" value="EAL domain"/>
    <property type="match status" value="1"/>
</dbReference>
<dbReference type="InterPro" id="IPR013767">
    <property type="entry name" value="PAS_fold"/>
</dbReference>
<reference evidence="5" key="1">
    <citation type="submission" date="2017-12" db="EMBL/GenBank/DDBJ databases">
        <title>Sequencing the genomes of 1000 Actinobacteria strains.</title>
        <authorList>
            <person name="Klenk H.-P."/>
        </authorList>
    </citation>
    <scope>NUCLEOTIDE SEQUENCE [LARGE SCALE GENOMIC DNA]</scope>
    <source>
        <strain evidence="5">DSM 44228</strain>
    </source>
</reference>
<dbReference type="Proteomes" id="UP000233786">
    <property type="component" value="Unassembled WGS sequence"/>
</dbReference>
<dbReference type="SUPFAM" id="SSF141868">
    <property type="entry name" value="EAL domain-like"/>
    <property type="match status" value="1"/>
</dbReference>
<dbReference type="InterPro" id="IPR000160">
    <property type="entry name" value="GGDEF_dom"/>
</dbReference>
<dbReference type="InterPro" id="IPR000014">
    <property type="entry name" value="PAS"/>
</dbReference>
<keyword evidence="6" id="KW-1185">Reference proteome</keyword>
<gene>
    <name evidence="5" type="ORF">A8926_5969</name>
</gene>
<dbReference type="CDD" id="cd01948">
    <property type="entry name" value="EAL"/>
    <property type="match status" value="1"/>
</dbReference>
<dbReference type="AlphaFoldDB" id="A0A2N3Y4U6"/>
<dbReference type="NCBIfam" id="TIGR00254">
    <property type="entry name" value="GGDEF"/>
    <property type="match status" value="1"/>
</dbReference>
<name>A0A2N3Y4U6_SACSN</name>
<dbReference type="Gene3D" id="3.30.70.270">
    <property type="match status" value="1"/>
</dbReference>
<dbReference type="NCBIfam" id="TIGR00229">
    <property type="entry name" value="sensory_box"/>
    <property type="match status" value="2"/>
</dbReference>
<sequence>MNTQKEEAACNLSGRWEPSRRFHQSEAQIDTERLIGDVAAGLSDCAIFAIDQDGLVTSWNEGAQRIKGFASDEIIGQHFSRFYPREQVEAGFPSWELRQAAARGFFIDRGWRVRKNGTRFWAHVVITAQRAPDGSLTGFIKVTRDESEGRTQRERSARRFTDLFQLAPVGIALLDESDQVLDANAALCDLLGYRLHGKAASELMHPDDAGSGLVPHPARAGGERMSHRVLARADGEPVYCHVRCAASVQDDGDRFWLAVFQDVTEQIRRAEVLHHQATHDPTTGLLNRQGVDELLVAMLNSSSDQIAVLFCDIDNFKRVNDSLGHDAGDELLVALARRLRSELPACCTPARLYGDEFLIICSNVQACGGLDALTSKAADLLRAVVPLQGRLVSVTASIGATTPGEHTTTENVIRDADAAMFNAKRGRGRARTGPGTPTAQLTLEEDLRAALRHDRLQLHYQPIVARDGTITLAEALVRWPHPERGLLTPDTILSVAENGGLMHDLDSWVLRTALREAVTWQRPIGVTVNVSGIRPDAPNFSDEVSTAITASGIAPDRIVLEMVETLLVDLPARPRQAMRELARTGVRFAMDDFGTGYSSLARLKDLPTQIVKLDRRFVSGMGSDPADLGIARAVVELARAMDRTCIAEGVENTTQHALLNSLGIDACQGFLFSRPLPAAEFHALLKSPESAGPRKHDSGKGKPRTRSSTMALRSTGTKQARG</sequence>
<dbReference type="CDD" id="cd01949">
    <property type="entry name" value="GGDEF"/>
    <property type="match status" value="1"/>
</dbReference>
<dbReference type="PANTHER" id="PTHR44757:SF2">
    <property type="entry name" value="BIOFILM ARCHITECTURE MAINTENANCE PROTEIN MBAA"/>
    <property type="match status" value="1"/>
</dbReference>
<dbReference type="SMART" id="SM00052">
    <property type="entry name" value="EAL"/>
    <property type="match status" value="1"/>
</dbReference>
<evidence type="ECO:0000256" key="1">
    <source>
        <dbReference type="SAM" id="MobiDB-lite"/>
    </source>
</evidence>
<dbReference type="SUPFAM" id="SSF55785">
    <property type="entry name" value="PYP-like sensor domain (PAS domain)"/>
    <property type="match status" value="2"/>
</dbReference>
<dbReference type="PROSITE" id="PS50112">
    <property type="entry name" value="PAS"/>
    <property type="match status" value="1"/>
</dbReference>
<dbReference type="RefSeq" id="WP_203218565.1">
    <property type="nucleotide sequence ID" value="NZ_CP061007.1"/>
</dbReference>
<organism evidence="5 6">
    <name type="scientific">Saccharopolyspora spinosa</name>
    <dbReference type="NCBI Taxonomy" id="60894"/>
    <lineage>
        <taxon>Bacteria</taxon>
        <taxon>Bacillati</taxon>
        <taxon>Actinomycetota</taxon>
        <taxon>Actinomycetes</taxon>
        <taxon>Pseudonocardiales</taxon>
        <taxon>Pseudonocardiaceae</taxon>
        <taxon>Saccharopolyspora</taxon>
    </lineage>
</organism>
<feature type="domain" description="GGDEF" evidence="4">
    <location>
        <begin position="304"/>
        <end position="437"/>
    </location>
</feature>
<dbReference type="SMART" id="SM00091">
    <property type="entry name" value="PAS"/>
    <property type="match status" value="2"/>
</dbReference>
<evidence type="ECO:0000259" key="2">
    <source>
        <dbReference type="PROSITE" id="PS50112"/>
    </source>
</evidence>
<dbReference type="STRING" id="994479.GCA_000194155_05810"/>
<dbReference type="Pfam" id="PF00989">
    <property type="entry name" value="PAS"/>
    <property type="match status" value="1"/>
</dbReference>
<protein>
    <submittedName>
        <fullName evidence="5">Diguanylate cyclase/phosphodiesterase with PAS/PAC sensor(S)</fullName>
    </submittedName>
</protein>
<feature type="domain" description="EAL" evidence="3">
    <location>
        <begin position="440"/>
        <end position="689"/>
    </location>
</feature>
<dbReference type="PROSITE" id="PS50883">
    <property type="entry name" value="EAL"/>
    <property type="match status" value="1"/>
</dbReference>
<dbReference type="Pfam" id="PF00563">
    <property type="entry name" value="EAL"/>
    <property type="match status" value="1"/>
</dbReference>
<dbReference type="InterPro" id="IPR052155">
    <property type="entry name" value="Biofilm_reg_signaling"/>
</dbReference>
<dbReference type="Pfam" id="PF00990">
    <property type="entry name" value="GGDEF"/>
    <property type="match status" value="1"/>
</dbReference>
<evidence type="ECO:0000259" key="4">
    <source>
        <dbReference type="PROSITE" id="PS50887"/>
    </source>
</evidence>
<dbReference type="CDD" id="cd00130">
    <property type="entry name" value="PAS"/>
    <property type="match status" value="2"/>
</dbReference>
<evidence type="ECO:0000313" key="5">
    <source>
        <dbReference type="EMBL" id="PKW17935.1"/>
    </source>
</evidence>
<feature type="region of interest" description="Disordered" evidence="1">
    <location>
        <begin position="685"/>
        <end position="722"/>
    </location>
</feature>
<evidence type="ECO:0000259" key="3">
    <source>
        <dbReference type="PROSITE" id="PS50883"/>
    </source>
</evidence>
<dbReference type="InterPro" id="IPR035965">
    <property type="entry name" value="PAS-like_dom_sf"/>
</dbReference>
<dbReference type="InterPro" id="IPR029787">
    <property type="entry name" value="Nucleotide_cyclase"/>
</dbReference>
<dbReference type="SUPFAM" id="SSF55073">
    <property type="entry name" value="Nucleotide cyclase"/>
    <property type="match status" value="1"/>
</dbReference>
<dbReference type="Pfam" id="PF13426">
    <property type="entry name" value="PAS_9"/>
    <property type="match status" value="1"/>
</dbReference>
<feature type="domain" description="PAS" evidence="2">
    <location>
        <begin position="47"/>
        <end position="87"/>
    </location>
</feature>
<comment type="caution">
    <text evidence="5">The sequence shown here is derived from an EMBL/GenBank/DDBJ whole genome shotgun (WGS) entry which is preliminary data.</text>
</comment>
<dbReference type="PANTHER" id="PTHR44757">
    <property type="entry name" value="DIGUANYLATE CYCLASE DGCP"/>
    <property type="match status" value="1"/>
</dbReference>
<proteinExistence type="predicted"/>
<dbReference type="PROSITE" id="PS50887">
    <property type="entry name" value="GGDEF"/>
    <property type="match status" value="1"/>
</dbReference>
<dbReference type="InterPro" id="IPR001633">
    <property type="entry name" value="EAL_dom"/>
</dbReference>
<accession>A0A2N3Y4U6</accession>
<dbReference type="InterPro" id="IPR035919">
    <property type="entry name" value="EAL_sf"/>
</dbReference>
<evidence type="ECO:0000313" key="6">
    <source>
        <dbReference type="Proteomes" id="UP000233786"/>
    </source>
</evidence>
<dbReference type="SMART" id="SM00267">
    <property type="entry name" value="GGDEF"/>
    <property type="match status" value="1"/>
</dbReference>
<feature type="compositionally biased region" description="Polar residues" evidence="1">
    <location>
        <begin position="706"/>
        <end position="722"/>
    </location>
</feature>
<dbReference type="InterPro" id="IPR043128">
    <property type="entry name" value="Rev_trsase/Diguanyl_cyclase"/>
</dbReference>
<dbReference type="Gene3D" id="3.30.450.20">
    <property type="entry name" value="PAS domain"/>
    <property type="match status" value="2"/>
</dbReference>
<dbReference type="EMBL" id="PJNB01000001">
    <property type="protein sequence ID" value="PKW17935.1"/>
    <property type="molecule type" value="Genomic_DNA"/>
</dbReference>